<keyword evidence="9 12" id="KW-0539">Nucleus</keyword>
<comment type="caution">
    <text evidence="15">The sequence shown here is derived from an EMBL/GenBank/DDBJ whole genome shotgun (WGS) entry which is preliminary data.</text>
</comment>
<keyword evidence="16" id="KW-1185">Reference proteome</keyword>
<dbReference type="GO" id="GO:0035101">
    <property type="term" value="C:FACT complex"/>
    <property type="evidence" value="ECO:0007669"/>
    <property type="project" value="EnsemblFungi"/>
</dbReference>
<dbReference type="Gene3D" id="2.30.29.220">
    <property type="entry name" value="Structure-specific recognition protein (SSRP1)"/>
    <property type="match status" value="1"/>
</dbReference>
<dbReference type="CDD" id="cd13230">
    <property type="entry name" value="PH1_SSRP1-like"/>
    <property type="match status" value="1"/>
</dbReference>
<dbReference type="Gene3D" id="2.30.29.150">
    <property type="match status" value="1"/>
</dbReference>
<keyword evidence="5 12" id="KW-0227">DNA damage</keyword>
<keyword evidence="3 12" id="KW-0158">Chromosome</keyword>
<dbReference type="GO" id="GO:0031491">
    <property type="term" value="F:nucleosome binding"/>
    <property type="evidence" value="ECO:0007669"/>
    <property type="project" value="EnsemblFungi"/>
</dbReference>
<dbReference type="InterPro" id="IPR024954">
    <property type="entry name" value="SSRP1_DD"/>
</dbReference>
<dbReference type="AlphaFoldDB" id="A0A225AGC0"/>
<evidence type="ECO:0000313" key="16">
    <source>
        <dbReference type="Proteomes" id="UP000214365"/>
    </source>
</evidence>
<comment type="function">
    <text evidence="10 12">Component of the FACT complex, a general chromatin factor that acts to reorganize nucleosomes. The FACT complex is involved in multiple processes that require DNA as a template such as mRNA elongation, DNA replication and DNA repair. During transcription elongation the FACT complex acts as a histone chaperone that both destabilizes and restores nucleosomal structure. It facilitates the passage of RNA polymerase II and transcription by promoting the dissociation of one histone H2A-H2B dimer from the nucleosome, then subsequently promotes the reestablishment of the nucleosome following the passage of RNA polymerase II.</text>
</comment>
<feature type="compositionally biased region" description="Basic and acidic residues" evidence="13">
    <location>
        <begin position="164"/>
        <end position="177"/>
    </location>
</feature>
<dbReference type="OrthoDB" id="498543at2759"/>
<keyword evidence="8 12" id="KW-0234">DNA repair</keyword>
<dbReference type="STRING" id="1441469.A0A225AGC0"/>
<dbReference type="FunFam" id="2.30.29.220:FF:000003">
    <property type="entry name" value="FACT complex subunit POB3"/>
    <property type="match status" value="1"/>
</dbReference>
<dbReference type="GO" id="GO:0006281">
    <property type="term" value="P:DNA repair"/>
    <property type="evidence" value="ECO:0007669"/>
    <property type="project" value="UniProtKB-KW"/>
</dbReference>
<dbReference type="SUPFAM" id="SSF50729">
    <property type="entry name" value="PH domain-like"/>
    <property type="match status" value="1"/>
</dbReference>
<dbReference type="PANTHER" id="PTHR45849">
    <property type="entry name" value="FACT COMPLEX SUBUNIT SSRP1"/>
    <property type="match status" value="1"/>
</dbReference>
<dbReference type="EMBL" id="LFMY01000007">
    <property type="protein sequence ID" value="OKL59720.1"/>
    <property type="molecule type" value="Genomic_DNA"/>
</dbReference>
<dbReference type="RefSeq" id="XP_020119841.1">
    <property type="nucleotide sequence ID" value="XM_020267465.1"/>
</dbReference>
<dbReference type="InterPro" id="IPR011993">
    <property type="entry name" value="PH-like_dom_sf"/>
</dbReference>
<gene>
    <name evidence="15" type="ORF">UA08_05173</name>
</gene>
<dbReference type="InterPro" id="IPR035417">
    <property type="entry name" value="SSRP1/POB3_N"/>
</dbReference>
<feature type="region of interest" description="Disordered" evidence="13">
    <location>
        <begin position="471"/>
        <end position="557"/>
    </location>
</feature>
<feature type="domain" description="Histone chaperone RTT106/FACT complex subunit SPT16-like middle" evidence="14">
    <location>
        <begin position="364"/>
        <end position="458"/>
    </location>
</feature>
<evidence type="ECO:0000256" key="10">
    <source>
        <dbReference type="ARBA" id="ARBA00025370"/>
    </source>
</evidence>
<evidence type="ECO:0000256" key="1">
    <source>
        <dbReference type="ARBA" id="ARBA00010060"/>
    </source>
</evidence>
<dbReference type="InterPro" id="IPR000969">
    <property type="entry name" value="SSRP1/POB3"/>
</dbReference>
<dbReference type="InterPro" id="IPR038167">
    <property type="entry name" value="SSRP1_sf"/>
</dbReference>
<comment type="similarity">
    <text evidence="1 12">Belongs to the SSRP1 family.</text>
</comment>
<feature type="compositionally biased region" description="Low complexity" evidence="13">
    <location>
        <begin position="516"/>
        <end position="525"/>
    </location>
</feature>
<dbReference type="GO" id="GO:0045899">
    <property type="term" value="P:positive regulation of RNA polymerase II transcription preinitiation complex assembly"/>
    <property type="evidence" value="ECO:0007669"/>
    <property type="project" value="EnsemblFungi"/>
</dbReference>
<feature type="compositionally biased region" description="Acidic residues" evidence="13">
    <location>
        <begin position="178"/>
        <end position="189"/>
    </location>
</feature>
<dbReference type="GO" id="GO:0006335">
    <property type="term" value="P:DNA replication-dependent chromatin assembly"/>
    <property type="evidence" value="ECO:0007669"/>
    <property type="project" value="EnsemblFungi"/>
</dbReference>
<dbReference type="GO" id="GO:0000781">
    <property type="term" value="C:chromosome, telomeric region"/>
    <property type="evidence" value="ECO:0007669"/>
    <property type="project" value="GOC"/>
</dbReference>
<sequence length="557" mass="62557">MGWRPSGGGDTFTLDSSNIGAAQWSRAAKGCELKILSRTSGVIQLDGFDQEDFERLSKAFKVWYGVAIEQREHALRGWNWGKAEFTKAELAFNVQNRPAFEIPYSEISNTNLAGKNEVAVEFALPADEKANGHIEGSTKNRGRKAAAGPDELVEMRFYIPGTALKKEKPQEDGTKKEEDEEEEVEEVEEQNAANLFYETLMDKAEIGDVAGDTYATFLDVLHLTPRGRFDIDMYEASFRLRGKTYDYKIQYSSIKKFFLLPKNDEMHTLIVLGLDPPLRQGQTRYPFLVMQLKLDEEVSIELNMTEFSRYLTIASRELLQERYKGKLEPRYEEPIHQVITKIFRGLSGKKVIMPSKDFVSHHGHSGVKCSIKANEGSLYFLDKSLMFVPKPATYIQIENIAVVTMSRVGGAISASRTFDITVSLKGGLGEHQFSNINREEQQPLEEFFKAKNIRIKNEMVDDSAALIAAALENEDSSDDDVLPDRGSADEDEESVDEDFRADSDSDVAEEYDSAHESSGSGSGSDAEMDDADEDDDVVDDEDEEEEERPKKKSKVGK</sequence>
<dbReference type="Gene3D" id="2.30.29.30">
    <property type="entry name" value="Pleckstrin-homology domain (PH domain)/Phosphotyrosine-binding domain (PTB)"/>
    <property type="match status" value="2"/>
</dbReference>
<evidence type="ECO:0000256" key="11">
    <source>
        <dbReference type="ARBA" id="ARBA00063925"/>
    </source>
</evidence>
<keyword evidence="6 12" id="KW-0805">Transcription regulation</keyword>
<dbReference type="GO" id="GO:0031508">
    <property type="term" value="P:pericentric heterochromatin formation"/>
    <property type="evidence" value="ECO:0007669"/>
    <property type="project" value="EnsemblFungi"/>
</dbReference>
<dbReference type="InterPro" id="IPR050454">
    <property type="entry name" value="RTT106/SSRP1_HistChap/FACT"/>
</dbReference>
<evidence type="ECO:0000256" key="9">
    <source>
        <dbReference type="ARBA" id="ARBA00023242"/>
    </source>
</evidence>
<dbReference type="SMART" id="SM01287">
    <property type="entry name" value="Rtt106"/>
    <property type="match status" value="1"/>
</dbReference>
<evidence type="ECO:0000313" key="15">
    <source>
        <dbReference type="EMBL" id="OKL59720.1"/>
    </source>
</evidence>
<name>A0A225AGC0_TALAT</name>
<dbReference type="InterPro" id="IPR013719">
    <property type="entry name" value="RTT106/SPT16-like_middle_dom"/>
</dbReference>
<dbReference type="GeneID" id="31004929"/>
<dbReference type="GO" id="GO:0034728">
    <property type="term" value="P:nucleosome organization"/>
    <property type="evidence" value="ECO:0007669"/>
    <property type="project" value="EnsemblFungi"/>
</dbReference>
<feature type="compositionally biased region" description="Acidic residues" evidence="13">
    <location>
        <begin position="472"/>
        <end position="481"/>
    </location>
</feature>
<dbReference type="Pfam" id="PF21103">
    <property type="entry name" value="PH1_SSRP1-like"/>
    <property type="match status" value="1"/>
</dbReference>
<dbReference type="GO" id="GO:0042393">
    <property type="term" value="F:histone binding"/>
    <property type="evidence" value="ECO:0007669"/>
    <property type="project" value="EnsemblFungi"/>
</dbReference>
<feature type="region of interest" description="Disordered" evidence="13">
    <location>
        <begin position="164"/>
        <end position="189"/>
    </location>
</feature>
<dbReference type="GO" id="GO:0031509">
    <property type="term" value="P:subtelomeric heterochromatin formation"/>
    <property type="evidence" value="ECO:0007669"/>
    <property type="project" value="EnsemblFungi"/>
</dbReference>
<protein>
    <recommendedName>
        <fullName evidence="2 12">FACT complex subunit POB3</fullName>
    </recommendedName>
</protein>
<dbReference type="InterPro" id="IPR048993">
    <property type="entry name" value="SSRP1-like_PH1"/>
</dbReference>
<evidence type="ECO:0000256" key="7">
    <source>
        <dbReference type="ARBA" id="ARBA00023163"/>
    </source>
</evidence>
<dbReference type="GO" id="GO:0006261">
    <property type="term" value="P:DNA-templated DNA replication"/>
    <property type="evidence" value="ECO:0007669"/>
    <property type="project" value="EnsemblFungi"/>
</dbReference>
<reference evidence="15 16" key="1">
    <citation type="submission" date="2015-06" db="EMBL/GenBank/DDBJ databases">
        <title>Talaromyces atroroseus IBT 11181 draft genome.</title>
        <authorList>
            <person name="Rasmussen K.B."/>
            <person name="Rasmussen S."/>
            <person name="Petersen B."/>
            <person name="Sicheritz-Ponten T."/>
            <person name="Mortensen U.H."/>
            <person name="Thrane U."/>
        </authorList>
    </citation>
    <scope>NUCLEOTIDE SEQUENCE [LARGE SCALE GENOMIC DNA]</scope>
    <source>
        <strain evidence="15 16">IBT 11181</strain>
    </source>
</reference>
<dbReference type="FunFam" id="2.30.29.30:FF:000146">
    <property type="entry name" value="FACT complex subunit POB3"/>
    <property type="match status" value="1"/>
</dbReference>
<keyword evidence="4 12" id="KW-0235">DNA replication</keyword>
<dbReference type="Pfam" id="PF17292">
    <property type="entry name" value="POB3_N"/>
    <property type="match status" value="1"/>
</dbReference>
<comment type="subcellular location">
    <subcellularLocation>
        <location evidence="12">Nucleus</location>
    </subcellularLocation>
    <subcellularLocation>
        <location evidence="12">Chromosome</location>
    </subcellularLocation>
</comment>
<evidence type="ECO:0000256" key="12">
    <source>
        <dbReference type="RuleBase" id="RU364013"/>
    </source>
</evidence>
<dbReference type="PANTHER" id="PTHR45849:SF1">
    <property type="entry name" value="FACT COMPLEX SUBUNIT SSRP1"/>
    <property type="match status" value="1"/>
</dbReference>
<evidence type="ECO:0000256" key="4">
    <source>
        <dbReference type="ARBA" id="ARBA00022705"/>
    </source>
</evidence>
<keyword evidence="7 12" id="KW-0804">Transcription</keyword>
<comment type="subunit">
    <text evidence="11">Forms a stable heterodimer with SPT16. The SPT16-POB3 dimer weakly associates with multiple molecules of NHP6 to form the FACT complex.</text>
</comment>
<evidence type="ECO:0000256" key="13">
    <source>
        <dbReference type="SAM" id="MobiDB-lite"/>
    </source>
</evidence>
<dbReference type="Pfam" id="PF08512">
    <property type="entry name" value="Rttp106-like_middle"/>
    <property type="match status" value="1"/>
</dbReference>
<dbReference type="CDD" id="cd13231">
    <property type="entry name" value="PH2_SSRP1-like"/>
    <property type="match status" value="1"/>
</dbReference>
<evidence type="ECO:0000256" key="2">
    <source>
        <dbReference type="ARBA" id="ARBA00014978"/>
    </source>
</evidence>
<dbReference type="Proteomes" id="UP000214365">
    <property type="component" value="Unassembled WGS sequence"/>
</dbReference>
<evidence type="ECO:0000256" key="8">
    <source>
        <dbReference type="ARBA" id="ARBA00023204"/>
    </source>
</evidence>
<accession>A0A225AGC0</accession>
<evidence type="ECO:0000256" key="6">
    <source>
        <dbReference type="ARBA" id="ARBA00023015"/>
    </source>
</evidence>
<organism evidence="15 16">
    <name type="scientific">Talaromyces atroroseus</name>
    <dbReference type="NCBI Taxonomy" id="1441469"/>
    <lineage>
        <taxon>Eukaryota</taxon>
        <taxon>Fungi</taxon>
        <taxon>Dikarya</taxon>
        <taxon>Ascomycota</taxon>
        <taxon>Pezizomycotina</taxon>
        <taxon>Eurotiomycetes</taxon>
        <taxon>Eurotiomycetidae</taxon>
        <taxon>Eurotiales</taxon>
        <taxon>Trichocomaceae</taxon>
        <taxon>Talaromyces</taxon>
        <taxon>Talaromyces sect. Trachyspermi</taxon>
    </lineage>
</organism>
<dbReference type="FunFam" id="2.30.29.150:FF:000001">
    <property type="entry name" value="Fact complex subunit ssrp1"/>
    <property type="match status" value="1"/>
</dbReference>
<dbReference type="GO" id="GO:0003677">
    <property type="term" value="F:DNA binding"/>
    <property type="evidence" value="ECO:0007669"/>
    <property type="project" value="InterPro"/>
</dbReference>
<dbReference type="PRINTS" id="PR00887">
    <property type="entry name" value="SSRCOGNITION"/>
</dbReference>
<feature type="compositionally biased region" description="Acidic residues" evidence="13">
    <location>
        <begin position="526"/>
        <end position="546"/>
    </location>
</feature>
<proteinExistence type="inferred from homology"/>
<evidence type="ECO:0000256" key="3">
    <source>
        <dbReference type="ARBA" id="ARBA00022454"/>
    </source>
</evidence>
<dbReference type="Pfam" id="PF03531">
    <property type="entry name" value="SSrecog"/>
    <property type="match status" value="1"/>
</dbReference>
<evidence type="ECO:0000256" key="5">
    <source>
        <dbReference type="ARBA" id="ARBA00022763"/>
    </source>
</evidence>
<evidence type="ECO:0000259" key="14">
    <source>
        <dbReference type="SMART" id="SM01287"/>
    </source>
</evidence>
<dbReference type="GO" id="GO:0030466">
    <property type="term" value="P:silent mating-type cassette heterochromatin formation"/>
    <property type="evidence" value="ECO:0007669"/>
    <property type="project" value="EnsemblFungi"/>
</dbReference>